<keyword evidence="1" id="KW-0472">Membrane</keyword>
<sequence length="340" mass="39269">MNLITFLFGAPIKAIRHSHNLVAAPNEIAQFKQYYQQHLQPLTSKFENARVASLKACRQRLYLSSVIYIATVGLAFMFMPYLRLSEPLMVYLIGIVVLALPFLWWLYNPVKRYKQDVKLKIYPLIFKYFGDDFIFSADHKMSLSMLKASKLLPYYEDASFSDYVQGSYNGVDIALNELHLTKQVRRDKSTDTVSVFKGLIIELSSHKAFRGHTVVVKSRGGLVNFLSDSFKGLDRVKLEDPIFEKQFDVFATDQIEARYMLTVSFMERLQELSASFGNKIQCAFYRNKLLIMLGTKEDRFEMASIFKAATFEYEFSQINKEMKQLFAIVDILQLEQSTGL</sequence>
<feature type="transmembrane region" description="Helical" evidence="1">
    <location>
        <begin position="88"/>
        <end position="107"/>
    </location>
</feature>
<keyword evidence="1" id="KW-1133">Transmembrane helix</keyword>
<reference evidence="2" key="2">
    <citation type="submission" date="2022-11" db="EMBL/GenBank/DDBJ databases">
        <title>Prophages regulate Shewanella fidelis motility and biofilm formation: implications for gut colonization dynamics in Ciona robusta.</title>
        <authorList>
            <person name="Natarajan O."/>
            <person name="Gibboney S.L."/>
            <person name="Young M.N."/>
            <person name="Lim S.J."/>
            <person name="Pluta N."/>
            <person name="Atkinson C.G.F."/>
            <person name="Leigh B.A."/>
            <person name="Liberti A."/>
            <person name="Kees E."/>
            <person name="Breitbart M."/>
            <person name="Gralnick J."/>
            <person name="Dishaw L.J."/>
        </authorList>
    </citation>
    <scope>NUCLEOTIDE SEQUENCE</scope>
    <source>
        <strain evidence="2">3313</strain>
    </source>
</reference>
<name>A0AAW8NRB9_9GAMM</name>
<proteinExistence type="predicted"/>
<feature type="transmembrane region" description="Helical" evidence="1">
    <location>
        <begin position="61"/>
        <end position="82"/>
    </location>
</feature>
<evidence type="ECO:0000313" key="5">
    <source>
        <dbReference type="Proteomes" id="UP001271263"/>
    </source>
</evidence>
<dbReference type="EMBL" id="JAPMLD010000006">
    <property type="protein sequence ID" value="MDW4825293.1"/>
    <property type="molecule type" value="Genomic_DNA"/>
</dbReference>
<accession>A0AAW8NRB9</accession>
<dbReference type="RefSeq" id="WP_108944905.1">
    <property type="nucleotide sequence ID" value="NZ_JAPMLA010000004.1"/>
</dbReference>
<dbReference type="Pfam" id="PF11335">
    <property type="entry name" value="DUF3137"/>
    <property type="match status" value="1"/>
</dbReference>
<dbReference type="Proteomes" id="UP001271263">
    <property type="component" value="Unassembled WGS sequence"/>
</dbReference>
<comment type="caution">
    <text evidence="2">The sequence shown here is derived from an EMBL/GenBank/DDBJ whole genome shotgun (WGS) entry which is preliminary data.</text>
</comment>
<reference evidence="3 5" key="1">
    <citation type="journal article" date="2022" name="bioRxiv">
        <title>Prophages regulate Shewanella fidelis 3313 motility and biofilm formation: implications for gut colonization dynamics in Ciona robusta.</title>
        <authorList>
            <person name="Natarajan O."/>
            <person name="Gibboney S.L."/>
            <person name="Young M.N."/>
            <person name="Lim S.J."/>
            <person name="Pluta N."/>
            <person name="Atkinson C.G."/>
            <person name="Leigh B.A."/>
            <person name="Liberti A."/>
            <person name="Kees E.D."/>
            <person name="Breitbart M."/>
            <person name="Gralnick J.A."/>
            <person name="Dishaw L.J."/>
        </authorList>
    </citation>
    <scope>NUCLEOTIDE SEQUENCE [LARGE SCALE GENOMIC DNA]</scope>
    <source>
        <strain evidence="3 5">JG4066</strain>
    </source>
</reference>
<evidence type="ECO:0000313" key="3">
    <source>
        <dbReference type="EMBL" id="MDW4825293.1"/>
    </source>
</evidence>
<protein>
    <submittedName>
        <fullName evidence="2">DUF3137 domain-containing protein</fullName>
    </submittedName>
</protein>
<evidence type="ECO:0000313" key="4">
    <source>
        <dbReference type="Proteomes" id="UP001259340"/>
    </source>
</evidence>
<keyword evidence="5" id="KW-1185">Reference proteome</keyword>
<keyword evidence="1" id="KW-0812">Transmembrane</keyword>
<evidence type="ECO:0000313" key="2">
    <source>
        <dbReference type="EMBL" id="MDR8525662.1"/>
    </source>
</evidence>
<dbReference type="InterPro" id="IPR021484">
    <property type="entry name" value="DUF3137"/>
</dbReference>
<organism evidence="2 4">
    <name type="scientific">Shewanella fidelis</name>
    <dbReference type="NCBI Taxonomy" id="173509"/>
    <lineage>
        <taxon>Bacteria</taxon>
        <taxon>Pseudomonadati</taxon>
        <taxon>Pseudomonadota</taxon>
        <taxon>Gammaproteobacteria</taxon>
        <taxon>Alteromonadales</taxon>
        <taxon>Shewanellaceae</taxon>
        <taxon>Shewanella</taxon>
    </lineage>
</organism>
<dbReference type="EMBL" id="JAPMLE010000001">
    <property type="protein sequence ID" value="MDR8525662.1"/>
    <property type="molecule type" value="Genomic_DNA"/>
</dbReference>
<dbReference type="AlphaFoldDB" id="A0AAW8NRB9"/>
<dbReference type="Proteomes" id="UP001259340">
    <property type="component" value="Unassembled WGS sequence"/>
</dbReference>
<evidence type="ECO:0000256" key="1">
    <source>
        <dbReference type="SAM" id="Phobius"/>
    </source>
</evidence>
<gene>
    <name evidence="2" type="ORF">OS133_18765</name>
    <name evidence="3" type="ORF">OS134_14585</name>
</gene>